<dbReference type="Proteomes" id="UP000014634">
    <property type="component" value="Unassembled WGS sequence"/>
</dbReference>
<proteinExistence type="inferred from homology"/>
<dbReference type="InterPro" id="IPR003694">
    <property type="entry name" value="NAD_synthase"/>
</dbReference>
<dbReference type="GO" id="GO:0005524">
    <property type="term" value="F:ATP binding"/>
    <property type="evidence" value="ECO:0007669"/>
    <property type="project" value="UniProtKB-UniRule"/>
</dbReference>
<evidence type="ECO:0000259" key="7">
    <source>
        <dbReference type="Pfam" id="PF02540"/>
    </source>
</evidence>
<dbReference type="NCBIfam" id="TIGR00552">
    <property type="entry name" value="nadE"/>
    <property type="match status" value="1"/>
</dbReference>
<evidence type="ECO:0000256" key="5">
    <source>
        <dbReference type="PIRNR" id="PIRNR006630"/>
    </source>
</evidence>
<keyword evidence="4 5" id="KW-0520">NAD</keyword>
<dbReference type="Gene3D" id="3.60.110.10">
    <property type="entry name" value="Carbon-nitrogen hydrolase"/>
    <property type="match status" value="1"/>
</dbReference>
<keyword evidence="3 5" id="KW-0067">ATP-binding</keyword>
<sequence length="672" mass="73348">MNIHDYGFYRVAAVVPPCVVGDCAGNAERIIGALRKSAEMGADIAVFPALALTSASCGTLFGQRSLLNAAEDRLEYIVRQTSMEPIIGVVGFPFFFSGSIYSAVAVFSRGTIYGIVPLAETAHSRVFSVYDGKESSVILTGLQNTAVPFGSDLLFEVEKSRFSFVIGSSKNVQNQSQTGNKNDSLTVGIPLTVTGSALCIEPLAQASFAGSFTELCRSAAARSKQERNTVLFVNAGWGESTTDTACAGERGIYENGELLAAANGFELSAFNKTGDFNFSGYEDEAAITLADMDCEAPSSFGRSPSACRRIVIPTIPSRGVLLVRPRNPNPFIPLAVQNNEPAWESFFSQVTELQARGLAKRMYHTGCTKTILGISGGLDSTLALFIAVLASRMLRQKADSVTAITMPGFGTTDRTKSNALKLAELLGCTVLTIPIEKAMLQHFADIGHPADLCNTVYENAQARERTQILMDKANQLGALLVGTGDLSESALGWETYNGDHMSMYNVNAGIPKTMLRHCIRYVAAYPSAFLPDMNMHTEFRAVVQDILDTPISPELLPAQKQIITQKTEDILGPYELHDFFLYYILHTDFSPAKILLLAEHCFSTEQRYNRQQILGCMRIFYRRLFSQQFKRSCAPDGVQVGFGSFSPRGMWQMPSDMNAAVWLAELEKLSEV</sequence>
<evidence type="ECO:0000256" key="2">
    <source>
        <dbReference type="ARBA" id="ARBA00022741"/>
    </source>
</evidence>
<comment type="catalytic activity">
    <reaction evidence="5">
        <text>deamido-NAD(+) + L-glutamine + ATP + H2O = L-glutamate + AMP + diphosphate + NAD(+) + H(+)</text>
        <dbReference type="Rhea" id="RHEA:24384"/>
        <dbReference type="ChEBI" id="CHEBI:15377"/>
        <dbReference type="ChEBI" id="CHEBI:15378"/>
        <dbReference type="ChEBI" id="CHEBI:29985"/>
        <dbReference type="ChEBI" id="CHEBI:30616"/>
        <dbReference type="ChEBI" id="CHEBI:33019"/>
        <dbReference type="ChEBI" id="CHEBI:57540"/>
        <dbReference type="ChEBI" id="CHEBI:58359"/>
        <dbReference type="ChEBI" id="CHEBI:58437"/>
        <dbReference type="ChEBI" id="CHEBI:456215"/>
        <dbReference type="EC" id="6.3.5.1"/>
    </reaction>
</comment>
<dbReference type="PIRSF" id="PIRSF006630">
    <property type="entry name" value="NADS_GAT"/>
    <property type="match status" value="1"/>
</dbReference>
<dbReference type="AlphaFoldDB" id="A0AA87NR30"/>
<dbReference type="NCBIfam" id="NF002730">
    <property type="entry name" value="PRK02628.1"/>
    <property type="match status" value="1"/>
</dbReference>
<name>A0AA87NR30_TREMD</name>
<evidence type="ECO:0000313" key="9">
    <source>
        <dbReference type="Proteomes" id="UP000014634"/>
    </source>
</evidence>
<protein>
    <recommendedName>
        <fullName evidence="5">Glutamine-dependent NAD(+) synthetase</fullName>
        <ecNumber evidence="5">6.3.5.1</ecNumber>
    </recommendedName>
    <alternativeName>
        <fullName evidence="5">NAD(+) synthase [glutamine-hydrolyzing]</fullName>
    </alternativeName>
</protein>
<reference evidence="8 9" key="1">
    <citation type="submission" date="2013-04" db="EMBL/GenBank/DDBJ databases">
        <title>The Genome Sequence of Treponema medium ATCC 700293.</title>
        <authorList>
            <consortium name="The Broad Institute Genomics Platform"/>
            <person name="Earl A."/>
            <person name="Ward D."/>
            <person name="Feldgarden M."/>
            <person name="Gevers D."/>
            <person name="Leonetti C."/>
            <person name="Blanton J.M."/>
            <person name="Dewhirst F.E."/>
            <person name="Izard J."/>
            <person name="Walker B."/>
            <person name="Young S."/>
            <person name="Zeng Q."/>
            <person name="Gargeya S."/>
            <person name="Fitzgerald M."/>
            <person name="Haas B."/>
            <person name="Abouelleil A."/>
            <person name="Allen A.W."/>
            <person name="Alvarado L."/>
            <person name="Arachchi H.M."/>
            <person name="Berlin A.M."/>
            <person name="Chapman S.B."/>
            <person name="Gainer-Dewar J."/>
            <person name="Goldberg J."/>
            <person name="Griggs A."/>
            <person name="Gujja S."/>
            <person name="Hansen M."/>
            <person name="Howarth C."/>
            <person name="Imamovic A."/>
            <person name="Ireland A."/>
            <person name="Larimer J."/>
            <person name="McCowan C."/>
            <person name="Murphy C."/>
            <person name="Pearson M."/>
            <person name="Poon T.W."/>
            <person name="Priest M."/>
            <person name="Roberts A."/>
            <person name="Saif S."/>
            <person name="Shea T."/>
            <person name="Sisk P."/>
            <person name="Sykes S."/>
            <person name="Wortman J."/>
            <person name="Nusbaum C."/>
            <person name="Birren B."/>
        </authorList>
    </citation>
    <scope>NUCLEOTIDE SEQUENCE [LARGE SCALE GENOMIC DNA]</scope>
    <source>
        <strain evidence="8 9">ATCC 700293</strain>
    </source>
</reference>
<dbReference type="GO" id="GO:0004359">
    <property type="term" value="F:glutaminase activity"/>
    <property type="evidence" value="ECO:0007669"/>
    <property type="project" value="InterPro"/>
</dbReference>
<evidence type="ECO:0000256" key="4">
    <source>
        <dbReference type="ARBA" id="ARBA00023027"/>
    </source>
</evidence>
<dbReference type="Gene3D" id="1.10.10.1140">
    <property type="entry name" value="Glutamine-dependent NAD+ synthetase, C-terminal domain"/>
    <property type="match status" value="1"/>
</dbReference>
<dbReference type="GO" id="GO:0005737">
    <property type="term" value="C:cytoplasm"/>
    <property type="evidence" value="ECO:0007669"/>
    <property type="project" value="InterPro"/>
</dbReference>
<comment type="similarity">
    <text evidence="6">Belongs to the NAD synthetase family.</text>
</comment>
<dbReference type="InterPro" id="IPR014729">
    <property type="entry name" value="Rossmann-like_a/b/a_fold"/>
</dbReference>
<evidence type="ECO:0000256" key="3">
    <source>
        <dbReference type="ARBA" id="ARBA00022840"/>
    </source>
</evidence>
<comment type="similarity">
    <text evidence="5">In the C-terminal section; belongs to the NAD synthetase family.</text>
</comment>
<dbReference type="GO" id="GO:0009435">
    <property type="term" value="P:NAD+ biosynthetic process"/>
    <property type="evidence" value="ECO:0007669"/>
    <property type="project" value="UniProtKB-UniRule"/>
</dbReference>
<evidence type="ECO:0000256" key="6">
    <source>
        <dbReference type="RuleBase" id="RU003811"/>
    </source>
</evidence>
<dbReference type="EC" id="6.3.5.1" evidence="5"/>
<dbReference type="PANTHER" id="PTHR23090:SF9">
    <property type="entry name" value="GLUTAMINE-DEPENDENT NAD(+) SYNTHETASE"/>
    <property type="match status" value="1"/>
</dbReference>
<dbReference type="InterPro" id="IPR041856">
    <property type="entry name" value="NAD+_synth_C"/>
</dbReference>
<dbReference type="Gene3D" id="3.40.50.620">
    <property type="entry name" value="HUPs"/>
    <property type="match status" value="1"/>
</dbReference>
<comment type="caution">
    <text evidence="8">The sequence shown here is derived from an EMBL/GenBank/DDBJ whole genome shotgun (WGS) entry which is preliminary data.</text>
</comment>
<dbReference type="GO" id="GO:0003952">
    <property type="term" value="F:NAD+ synthase (glutamine-hydrolyzing) activity"/>
    <property type="evidence" value="ECO:0007669"/>
    <property type="project" value="UniProtKB-UniRule"/>
</dbReference>
<accession>A0AA87NR30</accession>
<dbReference type="InterPro" id="IPR036526">
    <property type="entry name" value="C-N_Hydrolase_sf"/>
</dbReference>
<dbReference type="InterPro" id="IPR022310">
    <property type="entry name" value="NAD/GMP_synthase"/>
</dbReference>
<evidence type="ECO:0000313" key="8">
    <source>
        <dbReference type="EMBL" id="EPF28294.1"/>
    </source>
</evidence>
<dbReference type="RefSeq" id="WP_016523440.1">
    <property type="nucleotide sequence ID" value="NZ_KE332517.1"/>
</dbReference>
<organism evidence="8 9">
    <name type="scientific">Treponema medium ATCC 700293</name>
    <dbReference type="NCBI Taxonomy" id="1125700"/>
    <lineage>
        <taxon>Bacteria</taxon>
        <taxon>Pseudomonadati</taxon>
        <taxon>Spirochaetota</taxon>
        <taxon>Spirochaetia</taxon>
        <taxon>Spirochaetales</taxon>
        <taxon>Treponemataceae</taxon>
        <taxon>Treponema</taxon>
    </lineage>
</organism>
<keyword evidence="2 5" id="KW-0547">Nucleotide-binding</keyword>
<comment type="pathway">
    <text evidence="5">Cofactor biosynthesis; NAD(+) biosynthesis; NAD(+) from deamido-NAD(+) (L-Gln route): step 1/1.</text>
</comment>
<feature type="domain" description="NAD/GMP synthase" evidence="7">
    <location>
        <begin position="357"/>
        <end position="523"/>
    </location>
</feature>
<dbReference type="SUPFAM" id="SSF56317">
    <property type="entry name" value="Carbon-nitrogen hydrolase"/>
    <property type="match status" value="1"/>
</dbReference>
<keyword evidence="1 5" id="KW-0436">Ligase</keyword>
<evidence type="ECO:0000256" key="1">
    <source>
        <dbReference type="ARBA" id="ARBA00022598"/>
    </source>
</evidence>
<gene>
    <name evidence="8" type="ORF">HMPREF9195_01503</name>
</gene>
<dbReference type="InterPro" id="IPR014445">
    <property type="entry name" value="Gln-dep_NAD_synthase"/>
</dbReference>
<dbReference type="EMBL" id="ATFE01000012">
    <property type="protein sequence ID" value="EPF28294.1"/>
    <property type="molecule type" value="Genomic_DNA"/>
</dbReference>
<dbReference type="CDD" id="cd00553">
    <property type="entry name" value="NAD_synthase"/>
    <property type="match status" value="1"/>
</dbReference>
<dbReference type="PANTHER" id="PTHR23090">
    <property type="entry name" value="NH 3 /GLUTAMINE-DEPENDENT NAD + SYNTHETASE"/>
    <property type="match status" value="1"/>
</dbReference>
<dbReference type="Pfam" id="PF02540">
    <property type="entry name" value="NAD_synthase"/>
    <property type="match status" value="1"/>
</dbReference>
<dbReference type="SUPFAM" id="SSF52402">
    <property type="entry name" value="Adenine nucleotide alpha hydrolases-like"/>
    <property type="match status" value="1"/>
</dbReference>